<name>A0A1X1Y662_9MYCO</name>
<gene>
    <name evidence="3" type="ORF">AWC16_01290</name>
</gene>
<dbReference type="EMBL" id="LQPG01000058">
    <property type="protein sequence ID" value="ORW06597.1"/>
    <property type="molecule type" value="Genomic_DNA"/>
</dbReference>
<dbReference type="STRING" id="1108812.AWC16_01290"/>
<evidence type="ECO:0000313" key="3">
    <source>
        <dbReference type="EMBL" id="ORW06597.1"/>
    </source>
</evidence>
<dbReference type="Proteomes" id="UP000193866">
    <property type="component" value="Unassembled WGS sequence"/>
</dbReference>
<accession>A0A1X1Y662</accession>
<keyword evidence="4" id="KW-1185">Reference proteome</keyword>
<keyword evidence="2" id="KW-0472">Membrane</keyword>
<dbReference type="RefSeq" id="WP_165759298.1">
    <property type="nucleotide sequence ID" value="NZ_LQPG01000058.1"/>
</dbReference>
<evidence type="ECO:0000256" key="2">
    <source>
        <dbReference type="SAM" id="Phobius"/>
    </source>
</evidence>
<keyword evidence="2" id="KW-1133">Transmembrane helix</keyword>
<comment type="caution">
    <text evidence="3">The sequence shown here is derived from an EMBL/GenBank/DDBJ whole genome shotgun (WGS) entry which is preliminary data.</text>
</comment>
<feature type="compositionally biased region" description="Pro residues" evidence="1">
    <location>
        <begin position="80"/>
        <end position="98"/>
    </location>
</feature>
<feature type="region of interest" description="Disordered" evidence="1">
    <location>
        <begin position="70"/>
        <end position="98"/>
    </location>
</feature>
<proteinExistence type="predicted"/>
<evidence type="ECO:0000256" key="1">
    <source>
        <dbReference type="SAM" id="MobiDB-lite"/>
    </source>
</evidence>
<feature type="transmembrane region" description="Helical" evidence="2">
    <location>
        <begin position="20"/>
        <end position="44"/>
    </location>
</feature>
<keyword evidence="2" id="KW-0812">Transmembrane</keyword>
<reference evidence="3 4" key="1">
    <citation type="submission" date="2016-01" db="EMBL/GenBank/DDBJ databases">
        <title>The new phylogeny of the genus Mycobacterium.</title>
        <authorList>
            <person name="Tarcisio F."/>
            <person name="Conor M."/>
            <person name="Antonella G."/>
            <person name="Elisabetta G."/>
            <person name="Giulia F.S."/>
            <person name="Sara T."/>
            <person name="Anna F."/>
            <person name="Clotilde B."/>
            <person name="Roberto B."/>
            <person name="Veronica D.S."/>
            <person name="Fabio R."/>
            <person name="Monica P."/>
            <person name="Olivier J."/>
            <person name="Enrico T."/>
            <person name="Nicola S."/>
        </authorList>
    </citation>
    <scope>NUCLEOTIDE SEQUENCE [LARGE SCALE GENOMIC DNA]</scope>
    <source>
        <strain evidence="3 4">DSM 45394</strain>
    </source>
</reference>
<organism evidence="3 4">
    <name type="scientific">Mycolicibacter longobardus</name>
    <dbReference type="NCBI Taxonomy" id="1108812"/>
    <lineage>
        <taxon>Bacteria</taxon>
        <taxon>Bacillati</taxon>
        <taxon>Actinomycetota</taxon>
        <taxon>Actinomycetes</taxon>
        <taxon>Mycobacteriales</taxon>
        <taxon>Mycobacteriaceae</taxon>
        <taxon>Mycolicibacter</taxon>
    </lineage>
</organism>
<dbReference type="AlphaFoldDB" id="A0A1X1Y662"/>
<evidence type="ECO:0000313" key="4">
    <source>
        <dbReference type="Proteomes" id="UP000193866"/>
    </source>
</evidence>
<sequence>MPESTPATSTPTRPDWTRWLYPAAAITGIAVGIFIIVAGLYLVFSQPNCGGAMKDGMPCCAEMKENMNHKMDDMKNKPGMPSPSQMPMPMPPMPTPGR</sequence>
<protein>
    <submittedName>
        <fullName evidence="3">Uncharacterized protein</fullName>
    </submittedName>
</protein>